<evidence type="ECO:0000313" key="2">
    <source>
        <dbReference type="Proteomes" id="UP000327013"/>
    </source>
</evidence>
<sequence length="77" mass="8315">MVELDMVDSSRGTPHVFHFIFQPLAVQGPVLNLCRSVNILLSKTCLDGNGIFQELLAGDGDVTLSITGKRENLDDAA</sequence>
<dbReference type="Proteomes" id="UP000327013">
    <property type="component" value="Chromosome 4"/>
</dbReference>
<proteinExistence type="predicted"/>
<organism evidence="1 2">
    <name type="scientific">Carpinus fangiana</name>
    <dbReference type="NCBI Taxonomy" id="176857"/>
    <lineage>
        <taxon>Eukaryota</taxon>
        <taxon>Viridiplantae</taxon>
        <taxon>Streptophyta</taxon>
        <taxon>Embryophyta</taxon>
        <taxon>Tracheophyta</taxon>
        <taxon>Spermatophyta</taxon>
        <taxon>Magnoliopsida</taxon>
        <taxon>eudicotyledons</taxon>
        <taxon>Gunneridae</taxon>
        <taxon>Pentapetalae</taxon>
        <taxon>rosids</taxon>
        <taxon>fabids</taxon>
        <taxon>Fagales</taxon>
        <taxon>Betulaceae</taxon>
        <taxon>Carpinus</taxon>
    </lineage>
</organism>
<gene>
    <name evidence="1" type="ORF">FH972_010355</name>
</gene>
<dbReference type="AlphaFoldDB" id="A0A660KV06"/>
<keyword evidence="2" id="KW-1185">Reference proteome</keyword>
<dbReference type="EMBL" id="CM017324">
    <property type="protein sequence ID" value="KAE8037796.1"/>
    <property type="molecule type" value="Genomic_DNA"/>
</dbReference>
<accession>A0A660KV06</accession>
<name>A0A660KV06_9ROSI</name>
<protein>
    <submittedName>
        <fullName evidence="1">Uncharacterized protein</fullName>
    </submittedName>
</protein>
<reference evidence="1 2" key="1">
    <citation type="submission" date="2019-06" db="EMBL/GenBank/DDBJ databases">
        <title>A chromosomal-level reference genome of Carpinus fangiana (Coryloideae, Betulaceae).</title>
        <authorList>
            <person name="Yang X."/>
            <person name="Wang Z."/>
            <person name="Zhang L."/>
            <person name="Hao G."/>
            <person name="Liu J."/>
            <person name="Yang Y."/>
        </authorList>
    </citation>
    <scope>NUCLEOTIDE SEQUENCE [LARGE SCALE GENOMIC DNA]</scope>
    <source>
        <strain evidence="1">Cfa_2016G</strain>
        <tissue evidence="1">Leaf</tissue>
    </source>
</reference>
<evidence type="ECO:0000313" key="1">
    <source>
        <dbReference type="EMBL" id="KAE8037796.1"/>
    </source>
</evidence>